<keyword evidence="4" id="KW-0012">Acyltransferase</keyword>
<feature type="domain" description="Acyltransferase 3" evidence="2">
    <location>
        <begin position="14"/>
        <end position="359"/>
    </location>
</feature>
<comment type="caution">
    <text evidence="4">The sequence shown here is derived from an EMBL/GenBank/DDBJ whole genome shotgun (WGS) entry which is preliminary data.</text>
</comment>
<protein>
    <submittedName>
        <fullName evidence="4">Acyltransferase</fullName>
    </submittedName>
</protein>
<reference evidence="5" key="1">
    <citation type="journal article" date="2023" name="Front. Microbiol.">
        <title>Ralstonia chuxiongensis sp. nov., Ralstonia mojiangensis sp. nov., and Ralstonia soli sp. nov., isolated from tobacco fields, are three novel species in the family Burkholderiaceae.</title>
        <authorList>
            <person name="Lu C.H."/>
            <person name="Zhang Y.Y."/>
            <person name="Jiang N."/>
            <person name="Chen W."/>
            <person name="Shao X."/>
            <person name="Zhao Z.M."/>
            <person name="Lu W.L."/>
            <person name="Hu X."/>
            <person name="Xi Y.X."/>
            <person name="Zou S.Y."/>
            <person name="Wei Q.J."/>
            <person name="Lin Z.L."/>
            <person name="Gong L."/>
            <person name="Gai X.T."/>
            <person name="Zhang L.Q."/>
            <person name="Li J.Y."/>
            <person name="Jin Y."/>
            <person name="Xia Z.Y."/>
        </authorList>
    </citation>
    <scope>NUCLEOTIDE SEQUENCE [LARGE SCALE GENOMIC DNA]</scope>
    <source>
        <strain evidence="5">21YRMH01-3</strain>
    </source>
</reference>
<sequence>MSLPHLSHPKYRRDIDGLRAIAVLSVVAYHASPSWMHGGFIGVDIFFVISGFLISTIIFENLDKGTFSFIEFYLRRIKRIFPALTLILLSCFAIGWFILLADEYQQLGKHIAGGASFVSNFVLWKESGYFDNAADTKPLLHLWSLGVEEQFYIVWPLLLWLAYKGKFNLLSLGVLVASISFYLGVHQVETDAVADFYSPQTRFWELMFGSILAWLKIYRPSFSAGNAKKLDELLGRIIFRDGEINDGKMLASVVSFSGLILLAYGFWRINKDIGFPGKWALVPVLGAVLIILAGPKAWVNRVILSNKVVVWFGLISFPLYLWHWPLLSFARIFEGEHPSRSVRFSAVLLSIFLAWLTYRLVERPIRLGKHEKAKVAVLSILMVAIGYIGYNAYSRDGLPFRFVARHSNDAKTASLGQGRDLVNDECSIPVPNKYYLPFCHSNTKKPLRYIVWGDSKADALFWGLARNDDKYGWVIAARPSCAPIFGVERSSSYGNDDPSECVKANKFAMDSILANNELKTVVLVTGKRILTDATYVDGSHEAQSSPKSSYAGLSNSIGKLESGGKNVVLVIDNPTLANSKDCMSRVTAISSLNQSSAHKNNAECSISYEEHLRRTKDYRDAIFEIAKTHPKLIVYDPSHLYCDIKNNICPVAVNGRFLYSYFDHISDYANSMVAKELVEIIKKSDQERTSQATTQ</sequence>
<accession>A0AA42BIL3</accession>
<keyword evidence="1" id="KW-0812">Transmembrane</keyword>
<dbReference type="PANTHER" id="PTHR23028">
    <property type="entry name" value="ACETYLTRANSFERASE"/>
    <property type="match status" value="1"/>
</dbReference>
<evidence type="ECO:0000313" key="5">
    <source>
        <dbReference type="Proteomes" id="UP001162793"/>
    </source>
</evidence>
<organism evidence="4 5">
    <name type="scientific">Ralstonia chuxiongensis</name>
    <dbReference type="NCBI Taxonomy" id="2957504"/>
    <lineage>
        <taxon>Bacteria</taxon>
        <taxon>Pseudomonadati</taxon>
        <taxon>Pseudomonadota</taxon>
        <taxon>Betaproteobacteria</taxon>
        <taxon>Burkholderiales</taxon>
        <taxon>Burkholderiaceae</taxon>
        <taxon>Ralstonia</taxon>
    </lineage>
</organism>
<keyword evidence="4" id="KW-0808">Transferase</keyword>
<dbReference type="Pfam" id="PF19040">
    <property type="entry name" value="SGNH"/>
    <property type="match status" value="1"/>
</dbReference>
<feature type="transmembrane region" description="Helical" evidence="1">
    <location>
        <begin position="167"/>
        <end position="183"/>
    </location>
</feature>
<feature type="transmembrane region" description="Helical" evidence="1">
    <location>
        <begin position="38"/>
        <end position="59"/>
    </location>
</feature>
<dbReference type="RefSeq" id="WP_253539701.1">
    <property type="nucleotide sequence ID" value="NZ_JAMYWC010000005.1"/>
</dbReference>
<feature type="transmembrane region" description="Helical" evidence="1">
    <location>
        <begin position="249"/>
        <end position="267"/>
    </location>
</feature>
<proteinExistence type="predicted"/>
<feature type="transmembrane region" description="Helical" evidence="1">
    <location>
        <begin position="308"/>
        <end position="324"/>
    </location>
</feature>
<dbReference type="PANTHER" id="PTHR23028:SF53">
    <property type="entry name" value="ACYL_TRANSF_3 DOMAIN-CONTAINING PROTEIN"/>
    <property type="match status" value="1"/>
</dbReference>
<dbReference type="EMBL" id="JAMYWC010000005">
    <property type="protein sequence ID" value="MCP1174316.1"/>
    <property type="molecule type" value="Genomic_DNA"/>
</dbReference>
<feature type="transmembrane region" description="Helical" evidence="1">
    <location>
        <begin position="80"/>
        <end position="99"/>
    </location>
</feature>
<evidence type="ECO:0000259" key="2">
    <source>
        <dbReference type="Pfam" id="PF01757"/>
    </source>
</evidence>
<feature type="domain" description="SGNH" evidence="3">
    <location>
        <begin position="435"/>
        <end position="677"/>
    </location>
</feature>
<dbReference type="GO" id="GO:0009103">
    <property type="term" value="P:lipopolysaccharide biosynthetic process"/>
    <property type="evidence" value="ECO:0007669"/>
    <property type="project" value="TreeGrafter"/>
</dbReference>
<evidence type="ECO:0000313" key="4">
    <source>
        <dbReference type="EMBL" id="MCP1174316.1"/>
    </source>
</evidence>
<dbReference type="InterPro" id="IPR050879">
    <property type="entry name" value="Acyltransferase_3"/>
</dbReference>
<dbReference type="Proteomes" id="UP001162793">
    <property type="component" value="Unassembled WGS sequence"/>
</dbReference>
<gene>
    <name evidence="4" type="ORF">NKG59_18285</name>
</gene>
<feature type="transmembrane region" description="Helical" evidence="1">
    <location>
        <begin position="203"/>
        <end position="219"/>
    </location>
</feature>
<dbReference type="Pfam" id="PF01757">
    <property type="entry name" value="Acyl_transf_3"/>
    <property type="match status" value="1"/>
</dbReference>
<keyword evidence="1" id="KW-0472">Membrane</keyword>
<evidence type="ECO:0000259" key="3">
    <source>
        <dbReference type="Pfam" id="PF19040"/>
    </source>
</evidence>
<feature type="transmembrane region" description="Helical" evidence="1">
    <location>
        <begin position="279"/>
        <end position="299"/>
    </location>
</feature>
<feature type="transmembrane region" description="Helical" evidence="1">
    <location>
        <begin position="373"/>
        <end position="393"/>
    </location>
</feature>
<dbReference type="InterPro" id="IPR043968">
    <property type="entry name" value="SGNH"/>
</dbReference>
<keyword evidence="1" id="KW-1133">Transmembrane helix</keyword>
<feature type="transmembrane region" description="Helical" evidence="1">
    <location>
        <begin position="140"/>
        <end position="160"/>
    </location>
</feature>
<feature type="transmembrane region" description="Helical" evidence="1">
    <location>
        <begin position="344"/>
        <end position="361"/>
    </location>
</feature>
<name>A0AA42BIL3_9RALS</name>
<evidence type="ECO:0000256" key="1">
    <source>
        <dbReference type="SAM" id="Phobius"/>
    </source>
</evidence>
<dbReference type="GO" id="GO:0016747">
    <property type="term" value="F:acyltransferase activity, transferring groups other than amino-acyl groups"/>
    <property type="evidence" value="ECO:0007669"/>
    <property type="project" value="InterPro"/>
</dbReference>
<dbReference type="GO" id="GO:0016020">
    <property type="term" value="C:membrane"/>
    <property type="evidence" value="ECO:0007669"/>
    <property type="project" value="TreeGrafter"/>
</dbReference>
<keyword evidence="5" id="KW-1185">Reference proteome</keyword>
<dbReference type="AlphaFoldDB" id="A0AA42BIL3"/>
<dbReference type="InterPro" id="IPR002656">
    <property type="entry name" value="Acyl_transf_3_dom"/>
</dbReference>